<reference evidence="2 3" key="1">
    <citation type="submission" date="2020-11" db="EMBL/GenBank/DDBJ databases">
        <title>Draft genome sequencing of a Lachnospiraceae strain isolated from anoxic soil subjected to BSD treatment.</title>
        <authorList>
            <person name="Uek A."/>
            <person name="Tonouchi A."/>
        </authorList>
    </citation>
    <scope>NUCLEOTIDE SEQUENCE [LARGE SCALE GENOMIC DNA]</scope>
    <source>
        <strain evidence="2 3">TB5</strain>
    </source>
</reference>
<dbReference type="EMBL" id="AP024169">
    <property type="protein sequence ID" value="BCN29016.1"/>
    <property type="molecule type" value="Genomic_DNA"/>
</dbReference>
<name>A0A7R7IBP7_9FIRM</name>
<dbReference type="Proteomes" id="UP000595897">
    <property type="component" value="Chromosome"/>
</dbReference>
<protein>
    <submittedName>
        <fullName evidence="2">Glycosyl transferase family 2</fullName>
    </submittedName>
</protein>
<evidence type="ECO:0000313" key="2">
    <source>
        <dbReference type="EMBL" id="BCN29016.1"/>
    </source>
</evidence>
<gene>
    <name evidence="2" type="ORF">bsdtb5_03110</name>
</gene>
<dbReference type="PANTHER" id="PTHR22916">
    <property type="entry name" value="GLYCOSYLTRANSFERASE"/>
    <property type="match status" value="1"/>
</dbReference>
<evidence type="ECO:0000259" key="1">
    <source>
        <dbReference type="Pfam" id="PF00535"/>
    </source>
</evidence>
<organism evidence="2 3">
    <name type="scientific">Anaeromicropila herbilytica</name>
    <dbReference type="NCBI Taxonomy" id="2785025"/>
    <lineage>
        <taxon>Bacteria</taxon>
        <taxon>Bacillati</taxon>
        <taxon>Bacillota</taxon>
        <taxon>Clostridia</taxon>
        <taxon>Lachnospirales</taxon>
        <taxon>Lachnospiraceae</taxon>
        <taxon>Anaeromicropila</taxon>
    </lineage>
</organism>
<dbReference type="InterPro" id="IPR001173">
    <property type="entry name" value="Glyco_trans_2-like"/>
</dbReference>
<keyword evidence="2" id="KW-0808">Transferase</keyword>
<dbReference type="SUPFAM" id="SSF53448">
    <property type="entry name" value="Nucleotide-diphospho-sugar transferases"/>
    <property type="match status" value="1"/>
</dbReference>
<proteinExistence type="predicted"/>
<dbReference type="InterPro" id="IPR029044">
    <property type="entry name" value="Nucleotide-diphossugar_trans"/>
</dbReference>
<feature type="domain" description="Glycosyltransferase 2-like" evidence="1">
    <location>
        <begin position="4"/>
        <end position="171"/>
    </location>
</feature>
<dbReference type="RefSeq" id="WP_271714315.1">
    <property type="nucleotide sequence ID" value="NZ_AP024169.1"/>
</dbReference>
<dbReference type="PANTHER" id="PTHR22916:SF3">
    <property type="entry name" value="UDP-GLCNAC:BETAGAL BETA-1,3-N-ACETYLGLUCOSAMINYLTRANSFERASE-LIKE PROTEIN 1"/>
    <property type="match status" value="1"/>
</dbReference>
<keyword evidence="3" id="KW-1185">Reference proteome</keyword>
<dbReference type="KEGG" id="ahb:bsdtb5_03110"/>
<dbReference type="Pfam" id="PF00535">
    <property type="entry name" value="Glycos_transf_2"/>
    <property type="match status" value="1"/>
</dbReference>
<dbReference type="GO" id="GO:0016758">
    <property type="term" value="F:hexosyltransferase activity"/>
    <property type="evidence" value="ECO:0007669"/>
    <property type="project" value="UniProtKB-ARBA"/>
</dbReference>
<dbReference type="AlphaFoldDB" id="A0A7R7IBP7"/>
<dbReference type="Gene3D" id="3.90.550.10">
    <property type="entry name" value="Spore Coat Polysaccharide Biosynthesis Protein SpsA, Chain A"/>
    <property type="match status" value="1"/>
</dbReference>
<evidence type="ECO:0000313" key="3">
    <source>
        <dbReference type="Proteomes" id="UP000595897"/>
    </source>
</evidence>
<accession>A0A7R7IBP7</accession>
<sequence length="309" mass="36284">MKVSVAMATYNGANYIEEQLDSILMQTRAVDEVIICDDCSKDQTVTIVKEYINNHQLQNHWSIEVNTENIGYGSNFVQAIMKTTGDIIFFCDQDDIWAEDRVDIMTTLMEENKHILMLGSEFEPYICSEDAPSIPSWELARLKGNNELEHLKLKEKNMFIGCEGCSMCIRKNFFCQILPYWYKGWAHDEFVWKMSLCMDGAYVYHGITLKRRLHSSNVTMHKMRDLNKRVIFLEDLLRSHEVMMQFAKDLKMNKEAIGIINRNIISVKLRIELLRDKKYFNTLKLCIWYFNCYHSQKSIPVELYMSLKG</sequence>